<keyword evidence="9" id="KW-0406">Ion transport</keyword>
<proteinExistence type="predicted"/>
<evidence type="ECO:0000313" key="15">
    <source>
        <dbReference type="Proteomes" id="UP001168821"/>
    </source>
</evidence>
<dbReference type="EMBL" id="JALNTZ010000008">
    <property type="protein sequence ID" value="KAJ3643002.1"/>
    <property type="molecule type" value="Genomic_DNA"/>
</dbReference>
<accession>A0AA38HUS3</accession>
<name>A0AA38HUS3_9CUCU</name>
<gene>
    <name evidence="14" type="ORF">Zmor_025743</name>
</gene>
<comment type="subcellular location">
    <subcellularLocation>
        <location evidence="1">Cell membrane</location>
        <topology evidence="1">Single-pass membrane protein</topology>
    </subcellularLocation>
</comment>
<evidence type="ECO:0000256" key="5">
    <source>
        <dbReference type="ARBA" id="ARBA00022692"/>
    </source>
</evidence>
<feature type="chain" id="PRO_5041308958" evidence="13">
    <location>
        <begin position="20"/>
        <end position="400"/>
    </location>
</feature>
<evidence type="ECO:0000256" key="6">
    <source>
        <dbReference type="ARBA" id="ARBA00022729"/>
    </source>
</evidence>
<protein>
    <submittedName>
        <fullName evidence="14">Uncharacterized protein</fullName>
    </submittedName>
</protein>
<keyword evidence="8" id="KW-1133">Transmembrane helix</keyword>
<evidence type="ECO:0000256" key="7">
    <source>
        <dbReference type="ARBA" id="ARBA00022737"/>
    </source>
</evidence>
<evidence type="ECO:0000313" key="14">
    <source>
        <dbReference type="EMBL" id="KAJ3643002.1"/>
    </source>
</evidence>
<dbReference type="Gene3D" id="3.80.10.10">
    <property type="entry name" value="Ribonuclease Inhibitor"/>
    <property type="match status" value="2"/>
</dbReference>
<dbReference type="InterPro" id="IPR051432">
    <property type="entry name" value="KCNMA1_auxiliary"/>
</dbReference>
<sequence length="400" mass="45455">MPPLRFLCILSLLIIGSQCRDVSFKNVKLQTGINQTVATITEDTTIKPYLPNRPLDFLAITGRIPVLYENSITDITTVKYLSLWKNQIEEIRPGAFRNFDGVQRFDISYSNFTTLKRNTFGDLKLKTLRITFNHQLETLEEGALDNQHIEELSLASNALKTLPKNVFKKMTNLRVLDVSANALTEIAPEFVGANLVRVFFAYNKLTGIPDGIFNKHRSLQEVDLSGNQIMMIDSAAFDDMVQLKNISLGINKITKIDRRWFRGTNNLRRVHLVRNDIEEVPDEAFSNIYNENLEVIDLDENSIKRVSPVGFKGLRKIGSLRLSINNIDKWDASFLADVENIDLLDLSSNRIGCPEGDFNQVFKAVSTDLKFNPLNPECVEKIKNWKKLDSSNGHIISTNF</sequence>
<evidence type="ECO:0000256" key="3">
    <source>
        <dbReference type="ARBA" id="ARBA00022475"/>
    </source>
</evidence>
<keyword evidence="10" id="KW-0472">Membrane</keyword>
<evidence type="ECO:0000256" key="11">
    <source>
        <dbReference type="ARBA" id="ARBA00023157"/>
    </source>
</evidence>
<reference evidence="14" key="1">
    <citation type="journal article" date="2023" name="G3 (Bethesda)">
        <title>Whole genome assemblies of Zophobas morio and Tenebrio molitor.</title>
        <authorList>
            <person name="Kaur S."/>
            <person name="Stinson S.A."/>
            <person name="diCenzo G.C."/>
        </authorList>
    </citation>
    <scope>NUCLEOTIDE SEQUENCE</scope>
    <source>
        <strain evidence="14">QUZm001</strain>
    </source>
</reference>
<dbReference type="GO" id="GO:0034220">
    <property type="term" value="P:monoatomic ion transmembrane transport"/>
    <property type="evidence" value="ECO:0007669"/>
    <property type="project" value="UniProtKB-KW"/>
</dbReference>
<keyword evidence="6 13" id="KW-0732">Signal</keyword>
<organism evidence="14 15">
    <name type="scientific">Zophobas morio</name>
    <dbReference type="NCBI Taxonomy" id="2755281"/>
    <lineage>
        <taxon>Eukaryota</taxon>
        <taxon>Metazoa</taxon>
        <taxon>Ecdysozoa</taxon>
        <taxon>Arthropoda</taxon>
        <taxon>Hexapoda</taxon>
        <taxon>Insecta</taxon>
        <taxon>Pterygota</taxon>
        <taxon>Neoptera</taxon>
        <taxon>Endopterygota</taxon>
        <taxon>Coleoptera</taxon>
        <taxon>Polyphaga</taxon>
        <taxon>Cucujiformia</taxon>
        <taxon>Tenebrionidae</taxon>
        <taxon>Zophobas</taxon>
    </lineage>
</organism>
<dbReference type="AlphaFoldDB" id="A0AA38HUS3"/>
<evidence type="ECO:0000256" key="4">
    <source>
        <dbReference type="ARBA" id="ARBA00022614"/>
    </source>
</evidence>
<dbReference type="GO" id="GO:0005886">
    <property type="term" value="C:plasma membrane"/>
    <property type="evidence" value="ECO:0007669"/>
    <property type="project" value="UniProtKB-SubCell"/>
</dbReference>
<evidence type="ECO:0000256" key="1">
    <source>
        <dbReference type="ARBA" id="ARBA00004162"/>
    </source>
</evidence>
<dbReference type="PANTHER" id="PTHR46473:SF10">
    <property type="entry name" value="LD45603P-RELATED"/>
    <property type="match status" value="1"/>
</dbReference>
<comment type="caution">
    <text evidence="14">The sequence shown here is derived from an EMBL/GenBank/DDBJ whole genome shotgun (WGS) entry which is preliminary data.</text>
</comment>
<keyword evidence="3" id="KW-1003">Cell membrane</keyword>
<dbReference type="SUPFAM" id="SSF52047">
    <property type="entry name" value="RNI-like"/>
    <property type="match status" value="1"/>
</dbReference>
<dbReference type="InterPro" id="IPR001611">
    <property type="entry name" value="Leu-rich_rpt"/>
</dbReference>
<feature type="signal peptide" evidence="13">
    <location>
        <begin position="1"/>
        <end position="19"/>
    </location>
</feature>
<keyword evidence="7" id="KW-0677">Repeat</keyword>
<keyword evidence="5" id="KW-0812">Transmembrane</keyword>
<keyword evidence="2" id="KW-0813">Transport</keyword>
<dbReference type="InterPro" id="IPR032675">
    <property type="entry name" value="LRR_dom_sf"/>
</dbReference>
<dbReference type="InterPro" id="IPR003591">
    <property type="entry name" value="Leu-rich_rpt_typical-subtyp"/>
</dbReference>
<dbReference type="Pfam" id="PF13855">
    <property type="entry name" value="LRR_8"/>
    <property type="match status" value="4"/>
</dbReference>
<dbReference type="SMART" id="SM00369">
    <property type="entry name" value="LRR_TYP"/>
    <property type="match status" value="8"/>
</dbReference>
<keyword evidence="4" id="KW-0433">Leucine-rich repeat</keyword>
<evidence type="ECO:0000256" key="2">
    <source>
        <dbReference type="ARBA" id="ARBA00022448"/>
    </source>
</evidence>
<evidence type="ECO:0000256" key="8">
    <source>
        <dbReference type="ARBA" id="ARBA00022989"/>
    </source>
</evidence>
<evidence type="ECO:0000256" key="10">
    <source>
        <dbReference type="ARBA" id="ARBA00023136"/>
    </source>
</evidence>
<evidence type="ECO:0000256" key="9">
    <source>
        <dbReference type="ARBA" id="ARBA00023065"/>
    </source>
</evidence>
<keyword evidence="11" id="KW-1015">Disulfide bond</keyword>
<evidence type="ECO:0000256" key="13">
    <source>
        <dbReference type="SAM" id="SignalP"/>
    </source>
</evidence>
<dbReference type="PANTHER" id="PTHR46473">
    <property type="entry name" value="GH08155P"/>
    <property type="match status" value="1"/>
</dbReference>
<keyword evidence="12" id="KW-0407">Ion channel</keyword>
<keyword evidence="15" id="KW-1185">Reference proteome</keyword>
<evidence type="ECO:0000256" key="12">
    <source>
        <dbReference type="ARBA" id="ARBA00023303"/>
    </source>
</evidence>
<dbReference type="Proteomes" id="UP001168821">
    <property type="component" value="Unassembled WGS sequence"/>
</dbReference>